<dbReference type="SUPFAM" id="SSF141868">
    <property type="entry name" value="EAL domain-like"/>
    <property type="match status" value="1"/>
</dbReference>
<evidence type="ECO:0000259" key="2">
    <source>
        <dbReference type="PROSITE" id="PS50110"/>
    </source>
</evidence>
<dbReference type="CDD" id="cd01948">
    <property type="entry name" value="EAL"/>
    <property type="match status" value="1"/>
</dbReference>
<evidence type="ECO:0000313" key="4">
    <source>
        <dbReference type="EMBL" id="PCI74178.1"/>
    </source>
</evidence>
<dbReference type="Pfam" id="PF00072">
    <property type="entry name" value="Response_reg"/>
    <property type="match status" value="1"/>
</dbReference>
<dbReference type="InterPro" id="IPR052155">
    <property type="entry name" value="Biofilm_reg_signaling"/>
</dbReference>
<proteinExistence type="predicted"/>
<dbReference type="PANTHER" id="PTHR44757:SF2">
    <property type="entry name" value="BIOFILM ARCHITECTURE MAINTENANCE PROTEIN MBAA"/>
    <property type="match status" value="1"/>
</dbReference>
<dbReference type="InterPro" id="IPR001633">
    <property type="entry name" value="EAL_dom"/>
</dbReference>
<gene>
    <name evidence="4" type="ORF">COB20_15460</name>
</gene>
<evidence type="ECO:0000259" key="3">
    <source>
        <dbReference type="PROSITE" id="PS50883"/>
    </source>
</evidence>
<dbReference type="CDD" id="cd00156">
    <property type="entry name" value="REC"/>
    <property type="match status" value="1"/>
</dbReference>
<dbReference type="InterPro" id="IPR011006">
    <property type="entry name" value="CheY-like_superfamily"/>
</dbReference>
<dbReference type="Gene3D" id="3.20.20.450">
    <property type="entry name" value="EAL domain"/>
    <property type="match status" value="1"/>
</dbReference>
<organism evidence="4 5">
    <name type="scientific">SAR86 cluster bacterium</name>
    <dbReference type="NCBI Taxonomy" id="2030880"/>
    <lineage>
        <taxon>Bacteria</taxon>
        <taxon>Pseudomonadati</taxon>
        <taxon>Pseudomonadota</taxon>
        <taxon>Gammaproteobacteria</taxon>
        <taxon>SAR86 cluster</taxon>
    </lineage>
</organism>
<dbReference type="EMBL" id="NVUL01000107">
    <property type="protein sequence ID" value="PCI74178.1"/>
    <property type="molecule type" value="Genomic_DNA"/>
</dbReference>
<sequence length="394" mass="44289">MKASSDLLHALLLVLDDDEVSSQLRSATEKLGFEVKICNDYHSVESTIDHHEPDVLFLDMHFGRRDGVEILALLARKNCKSRIYVIGAMDEKILESACRVGLQFGLDVGGFWETPIEIADIEERLALELDRRSRFSSDSFREAIGPGEFAIQYHPIIVVSANRNTSIIGVEVRPHWEGKRGSIVWLSQILPSMLENKLMPEFNYLLMDKALESYCDWLETDLDLGITVCMNESNLIDLNWPDRMIDIVDKWAVPHNRITFAIEQHAMKDRSGLALSALTRLRINGFSIALDSMGADIEELDELLHIPFSELRLKRVLVNQIGKNMEAEFNVSTLISLAAKRSIQTCAVGVKTPEAFTFLQDSGCTTATGSLFGKSLPVTHVAKFFRSEFSKRVG</sequence>
<feature type="domain" description="EAL" evidence="3">
    <location>
        <begin position="133"/>
        <end position="389"/>
    </location>
</feature>
<name>A0A2A4WUT5_9GAMM</name>
<dbReference type="SMART" id="SM00052">
    <property type="entry name" value="EAL"/>
    <property type="match status" value="1"/>
</dbReference>
<dbReference type="AlphaFoldDB" id="A0A2A4WUT5"/>
<comment type="caution">
    <text evidence="4">The sequence shown here is derived from an EMBL/GenBank/DDBJ whole genome shotgun (WGS) entry which is preliminary data.</text>
</comment>
<dbReference type="Proteomes" id="UP000218767">
    <property type="component" value="Unassembled WGS sequence"/>
</dbReference>
<dbReference type="InterPro" id="IPR001789">
    <property type="entry name" value="Sig_transdc_resp-reg_receiver"/>
</dbReference>
<dbReference type="PROSITE" id="PS50883">
    <property type="entry name" value="EAL"/>
    <property type="match status" value="1"/>
</dbReference>
<evidence type="ECO:0008006" key="6">
    <source>
        <dbReference type="Google" id="ProtNLM"/>
    </source>
</evidence>
<keyword evidence="1" id="KW-0597">Phosphoprotein</keyword>
<dbReference type="Pfam" id="PF00563">
    <property type="entry name" value="EAL"/>
    <property type="match status" value="1"/>
</dbReference>
<dbReference type="Gene3D" id="3.40.50.2300">
    <property type="match status" value="1"/>
</dbReference>
<dbReference type="SUPFAM" id="SSF52172">
    <property type="entry name" value="CheY-like"/>
    <property type="match status" value="1"/>
</dbReference>
<evidence type="ECO:0000313" key="5">
    <source>
        <dbReference type="Proteomes" id="UP000218767"/>
    </source>
</evidence>
<dbReference type="PROSITE" id="PS50110">
    <property type="entry name" value="RESPONSE_REGULATORY"/>
    <property type="match status" value="1"/>
</dbReference>
<dbReference type="PANTHER" id="PTHR44757">
    <property type="entry name" value="DIGUANYLATE CYCLASE DGCP"/>
    <property type="match status" value="1"/>
</dbReference>
<evidence type="ECO:0000256" key="1">
    <source>
        <dbReference type="PROSITE-ProRule" id="PRU00169"/>
    </source>
</evidence>
<dbReference type="InterPro" id="IPR035919">
    <property type="entry name" value="EAL_sf"/>
</dbReference>
<feature type="domain" description="Response regulatory" evidence="2">
    <location>
        <begin position="10"/>
        <end position="129"/>
    </location>
</feature>
<feature type="modified residue" description="4-aspartylphosphate" evidence="1">
    <location>
        <position position="59"/>
    </location>
</feature>
<reference evidence="5" key="1">
    <citation type="submission" date="2017-08" db="EMBL/GenBank/DDBJ databases">
        <title>A dynamic microbial community with high functional redundancy inhabits the cold, oxic subseafloor aquifer.</title>
        <authorList>
            <person name="Tully B.J."/>
            <person name="Wheat C.G."/>
            <person name="Glazer B.T."/>
            <person name="Huber J.A."/>
        </authorList>
    </citation>
    <scope>NUCLEOTIDE SEQUENCE [LARGE SCALE GENOMIC DNA]</scope>
</reference>
<dbReference type="GO" id="GO:0000160">
    <property type="term" value="P:phosphorelay signal transduction system"/>
    <property type="evidence" value="ECO:0007669"/>
    <property type="project" value="InterPro"/>
</dbReference>
<protein>
    <recommendedName>
        <fullName evidence="6">EAL domain-containing protein</fullName>
    </recommendedName>
</protein>
<accession>A0A2A4WUT5</accession>